<dbReference type="SMART" id="SM00219">
    <property type="entry name" value="TyrKc"/>
    <property type="match status" value="1"/>
</dbReference>
<proteinExistence type="predicted"/>
<evidence type="ECO:0000259" key="1">
    <source>
        <dbReference type="SMART" id="SM00219"/>
    </source>
</evidence>
<dbReference type="OMA" id="THREGPR"/>
<reference evidence="2" key="1">
    <citation type="submission" date="2021-01" db="UniProtKB">
        <authorList>
            <consortium name="EnsemblPlants"/>
        </authorList>
    </citation>
    <scope>IDENTIFICATION</scope>
</reference>
<dbReference type="PANTHER" id="PTHR27006:SF606">
    <property type="entry name" value="INTERLEUKIN-1 RECEPTOR-ASSOCIATED KINASE 4"/>
    <property type="match status" value="1"/>
</dbReference>
<dbReference type="EnsemblPlants" id="Kaladp0095s0376.1.v1.1">
    <property type="protein sequence ID" value="Kaladp0095s0376.1.v1.1"/>
    <property type="gene ID" value="Kaladp0095s0376.v1.1"/>
</dbReference>
<dbReference type="InterPro" id="IPR011009">
    <property type="entry name" value="Kinase-like_dom_sf"/>
</dbReference>
<accession>A0A7N0V2U3</accession>
<dbReference type="AlphaFoldDB" id="A0A7N0V2U3"/>
<name>A0A7N0V2U3_KALFE</name>
<dbReference type="Gene3D" id="1.10.510.10">
    <property type="entry name" value="Transferase(Phosphotransferase) domain 1"/>
    <property type="match status" value="2"/>
</dbReference>
<organism evidence="2 3">
    <name type="scientific">Kalanchoe fedtschenkoi</name>
    <name type="common">Lavender scallops</name>
    <name type="synonym">South American air plant</name>
    <dbReference type="NCBI Taxonomy" id="63787"/>
    <lineage>
        <taxon>Eukaryota</taxon>
        <taxon>Viridiplantae</taxon>
        <taxon>Streptophyta</taxon>
        <taxon>Embryophyta</taxon>
        <taxon>Tracheophyta</taxon>
        <taxon>Spermatophyta</taxon>
        <taxon>Magnoliopsida</taxon>
        <taxon>eudicotyledons</taxon>
        <taxon>Gunneridae</taxon>
        <taxon>Pentapetalae</taxon>
        <taxon>Saxifragales</taxon>
        <taxon>Crassulaceae</taxon>
        <taxon>Kalanchoe</taxon>
    </lineage>
</organism>
<protein>
    <recommendedName>
        <fullName evidence="1">Tyrosine-protein kinase catalytic domain-containing protein</fullName>
    </recommendedName>
</protein>
<dbReference type="Proteomes" id="UP000594263">
    <property type="component" value="Unplaced"/>
</dbReference>
<feature type="domain" description="Tyrosine-protein kinase catalytic" evidence="1">
    <location>
        <begin position="19"/>
        <end position="150"/>
    </location>
</feature>
<keyword evidence="3" id="KW-1185">Reference proteome</keyword>
<dbReference type="InterPro" id="IPR020635">
    <property type="entry name" value="Tyr_kinase_cat_dom"/>
</dbReference>
<evidence type="ECO:0000313" key="2">
    <source>
        <dbReference type="EnsemblPlants" id="Kaladp0095s0376.1.v1.1"/>
    </source>
</evidence>
<dbReference type="Gramene" id="Kaladp0095s0376.1.v1.1">
    <property type="protein sequence ID" value="Kaladp0095s0376.1.v1.1"/>
    <property type="gene ID" value="Kaladp0095s0376.v1.1"/>
</dbReference>
<dbReference type="GO" id="GO:0004713">
    <property type="term" value="F:protein tyrosine kinase activity"/>
    <property type="evidence" value="ECO:0007669"/>
    <property type="project" value="InterPro"/>
</dbReference>
<sequence length="215" mass="24043">MWSPHNLISKASKSQRTIFADDNKLGEGGFGSVYKGSIEFKNEVLLVAKLQHKNLVRLLGFSLEGREMLLIYEFEPNASLDLHLFADIWLLSTRCKAWENWKKETASDVIDQALIKEPANEILRCLHIGLLCLQADETDRPTMASVTLMLSSKSYSLPSPSEPACLVRTNQLISEMRTESEEGSGAKRFETGTSSVAWSDLFVEEANLKAVFVNT</sequence>
<evidence type="ECO:0000313" key="3">
    <source>
        <dbReference type="Proteomes" id="UP000594263"/>
    </source>
</evidence>
<dbReference type="SUPFAM" id="SSF56112">
    <property type="entry name" value="Protein kinase-like (PK-like)"/>
    <property type="match status" value="1"/>
</dbReference>
<dbReference type="PANTHER" id="PTHR27006">
    <property type="entry name" value="PROMASTIGOTE SURFACE ANTIGEN PROTEIN PSA"/>
    <property type="match status" value="1"/>
</dbReference>